<dbReference type="OrthoDB" id="1252536at2"/>
<dbReference type="RefSeq" id="WP_072833413.1">
    <property type="nucleotide sequence ID" value="NZ_FQUU01000001.1"/>
</dbReference>
<proteinExistence type="predicted"/>
<keyword evidence="3" id="KW-1185">Reference proteome</keyword>
<dbReference type="EMBL" id="FQUU01000001">
    <property type="protein sequence ID" value="SHE36532.1"/>
    <property type="molecule type" value="Genomic_DNA"/>
</dbReference>
<dbReference type="SUPFAM" id="SSF142433">
    <property type="entry name" value="CinA-like"/>
    <property type="match status" value="1"/>
</dbReference>
<feature type="domain" description="CinA C-terminal" evidence="1">
    <location>
        <begin position="9"/>
        <end position="107"/>
    </location>
</feature>
<dbReference type="InterPro" id="IPR008136">
    <property type="entry name" value="CinA_C"/>
</dbReference>
<name>A0A1M4SWG3_9BACT</name>
<dbReference type="Proteomes" id="UP000184048">
    <property type="component" value="Unassembled WGS sequence"/>
</dbReference>
<dbReference type="Gene3D" id="3.90.950.20">
    <property type="entry name" value="CinA-like"/>
    <property type="match status" value="1"/>
</dbReference>
<dbReference type="AlphaFoldDB" id="A0A1M4SWG3"/>
<evidence type="ECO:0000313" key="3">
    <source>
        <dbReference type="Proteomes" id="UP000184048"/>
    </source>
</evidence>
<organism evidence="2 3">
    <name type="scientific">Flavisolibacter ginsengisoli DSM 18119</name>
    <dbReference type="NCBI Taxonomy" id="1121884"/>
    <lineage>
        <taxon>Bacteria</taxon>
        <taxon>Pseudomonadati</taxon>
        <taxon>Bacteroidota</taxon>
        <taxon>Chitinophagia</taxon>
        <taxon>Chitinophagales</taxon>
        <taxon>Chitinophagaceae</taxon>
        <taxon>Flavisolibacter</taxon>
    </lineage>
</organism>
<evidence type="ECO:0000313" key="2">
    <source>
        <dbReference type="EMBL" id="SHE36532.1"/>
    </source>
</evidence>
<dbReference type="STRING" id="1121884.SAMN02745131_00255"/>
<evidence type="ECO:0000259" key="1">
    <source>
        <dbReference type="Pfam" id="PF02464"/>
    </source>
</evidence>
<dbReference type="Pfam" id="PF02464">
    <property type="entry name" value="CinA"/>
    <property type="match status" value="1"/>
</dbReference>
<reference evidence="2 3" key="1">
    <citation type="submission" date="2016-11" db="EMBL/GenBank/DDBJ databases">
        <authorList>
            <person name="Jaros S."/>
            <person name="Januszkiewicz K."/>
            <person name="Wedrychowicz H."/>
        </authorList>
    </citation>
    <scope>NUCLEOTIDE SEQUENCE [LARGE SCALE GENOMIC DNA]</scope>
    <source>
        <strain evidence="2 3">DSM 18119</strain>
    </source>
</reference>
<sequence>MFDKNLLITIGDQLKGKEQSVATAESVTSGLLQCAFSNIPDASNFFQGGITAYNVGQKCRHLLVEPLHAIANDSVSEKVARDLASNVCNLFTSNYGIGIVGYAATMPEKNINSLFAYYAIAFEGEIIHAGKITTEAKEGFPAQLYFTEELLREFLTCLKAIKIL</sequence>
<accession>A0A1M4SWG3</accession>
<dbReference type="InterPro" id="IPR036653">
    <property type="entry name" value="CinA-like_C"/>
</dbReference>
<gene>
    <name evidence="2" type="ORF">SAMN02745131_00255</name>
</gene>
<protein>
    <submittedName>
        <fullName evidence="2">Competence-damaged protein</fullName>
    </submittedName>
</protein>